<dbReference type="PROSITE" id="PS51257">
    <property type="entry name" value="PROKAR_LIPOPROTEIN"/>
    <property type="match status" value="1"/>
</dbReference>
<feature type="region of interest" description="Disordered" evidence="3">
    <location>
        <begin position="69"/>
        <end position="91"/>
    </location>
</feature>
<dbReference type="PROSITE" id="PS50072">
    <property type="entry name" value="CSA_PPIASE_2"/>
    <property type="match status" value="1"/>
</dbReference>
<feature type="domain" description="PPIase cyclophilin-type" evidence="4">
    <location>
        <begin position="105"/>
        <end position="264"/>
    </location>
</feature>
<dbReference type="GO" id="GO:0003755">
    <property type="term" value="F:peptidyl-prolyl cis-trans isomerase activity"/>
    <property type="evidence" value="ECO:0007669"/>
    <property type="project" value="UniProtKB-UniRule"/>
</dbReference>
<dbReference type="EC" id="5.2.1.8" evidence="2"/>
<reference evidence="5 6" key="1">
    <citation type="submission" date="2018-11" db="EMBL/GenBank/DDBJ databases">
        <title>Rhodococcus spongicola sp. nov. and Rhodococcus xishaensis sp. nov. from marine sponges.</title>
        <authorList>
            <person name="Li L."/>
            <person name="Lin H.W."/>
        </authorList>
    </citation>
    <scope>NUCLEOTIDE SEQUENCE [LARGE SCALE GENOMIC DNA]</scope>
    <source>
        <strain evidence="5 6">LHW50502</strain>
    </source>
</reference>
<dbReference type="InterPro" id="IPR044666">
    <property type="entry name" value="Cyclophilin_A-like"/>
</dbReference>
<evidence type="ECO:0000256" key="2">
    <source>
        <dbReference type="RuleBase" id="RU363019"/>
    </source>
</evidence>
<comment type="catalytic activity">
    <reaction evidence="2">
        <text>[protein]-peptidylproline (omega=180) = [protein]-peptidylproline (omega=0)</text>
        <dbReference type="Rhea" id="RHEA:16237"/>
        <dbReference type="Rhea" id="RHEA-COMP:10747"/>
        <dbReference type="Rhea" id="RHEA-COMP:10748"/>
        <dbReference type="ChEBI" id="CHEBI:83833"/>
        <dbReference type="ChEBI" id="CHEBI:83834"/>
        <dbReference type="EC" id="5.2.1.8"/>
    </reaction>
</comment>
<sequence>MKRTALVAAGLGVALALTACSNDNADSSEAASSPTTSSMWTTPAAPSVDMSRFGSLPAVPTPTVPSVDCSYDTAAGPPAKPVQPPNSGGISDEGTIDIALTTNEGPIGLTLDRAAAPCTVNSFVSLSEQGYFDDTPCHRLSTDPGLQILQCGDPSGTGTGGPGYAYANEYPTNLYSPTDPAAQQPLVYPRGTIAMANAGPNTNGSQFFLVYADSLLPPQYTVFGTISEEGLATIEKIAEAGDDGSMAAGGGAPNTPVTIETAAVG</sequence>
<dbReference type="OrthoDB" id="5507614at2"/>
<comment type="function">
    <text evidence="1 2">PPIases accelerate the folding of proteins. It catalyzes the cis-trans isomerization of proline imidic peptide bonds in oligopeptides.</text>
</comment>
<keyword evidence="2" id="KW-0697">Rotamase</keyword>
<dbReference type="PANTHER" id="PTHR45625">
    <property type="entry name" value="PEPTIDYL-PROLYL CIS-TRANS ISOMERASE-RELATED"/>
    <property type="match status" value="1"/>
</dbReference>
<accession>A0A438AXK2</accession>
<dbReference type="PANTHER" id="PTHR45625:SF3">
    <property type="entry name" value="PEPTIDYL-PROLYL CIS-TRANS ISOMERASE B-RELATED"/>
    <property type="match status" value="1"/>
</dbReference>
<organism evidence="5 6">
    <name type="scientific">Rhodococcus spongiicola</name>
    <dbReference type="NCBI Taxonomy" id="2487352"/>
    <lineage>
        <taxon>Bacteria</taxon>
        <taxon>Bacillati</taxon>
        <taxon>Actinomycetota</taxon>
        <taxon>Actinomycetes</taxon>
        <taxon>Mycobacteriales</taxon>
        <taxon>Nocardiaceae</taxon>
        <taxon>Rhodococcus</taxon>
    </lineage>
</organism>
<feature type="region of interest" description="Disordered" evidence="3">
    <location>
        <begin position="24"/>
        <end position="44"/>
    </location>
</feature>
<dbReference type="PRINTS" id="PR00153">
    <property type="entry name" value="CSAPPISMRASE"/>
</dbReference>
<dbReference type="Pfam" id="PF00160">
    <property type="entry name" value="Pro_isomerase"/>
    <property type="match status" value="1"/>
</dbReference>
<protein>
    <recommendedName>
        <fullName evidence="2">Peptidyl-prolyl cis-trans isomerase</fullName>
        <shortName evidence="2">PPIase</shortName>
        <ecNumber evidence="2">5.2.1.8</ecNumber>
    </recommendedName>
</protein>
<evidence type="ECO:0000313" key="6">
    <source>
        <dbReference type="Proteomes" id="UP000284333"/>
    </source>
</evidence>
<dbReference type="InterPro" id="IPR002130">
    <property type="entry name" value="Cyclophilin-type_PPIase_dom"/>
</dbReference>
<gene>
    <name evidence="5" type="ORF">EF834_10020</name>
</gene>
<feature type="signal peptide" evidence="2">
    <location>
        <begin position="1"/>
        <end position="25"/>
    </location>
</feature>
<dbReference type="Proteomes" id="UP000284333">
    <property type="component" value="Unassembled WGS sequence"/>
</dbReference>
<comment type="caution">
    <text evidence="5">The sequence shown here is derived from an EMBL/GenBank/DDBJ whole genome shotgun (WGS) entry which is preliminary data.</text>
</comment>
<keyword evidence="2" id="KW-0732">Signal</keyword>
<dbReference type="SUPFAM" id="SSF50891">
    <property type="entry name" value="Cyclophilin-like"/>
    <property type="match status" value="1"/>
</dbReference>
<keyword evidence="6" id="KW-1185">Reference proteome</keyword>
<evidence type="ECO:0000259" key="4">
    <source>
        <dbReference type="PROSITE" id="PS50072"/>
    </source>
</evidence>
<dbReference type="InterPro" id="IPR029000">
    <property type="entry name" value="Cyclophilin-like_dom_sf"/>
</dbReference>
<feature type="chain" id="PRO_5018822777" description="Peptidyl-prolyl cis-trans isomerase" evidence="2">
    <location>
        <begin position="26"/>
        <end position="265"/>
    </location>
</feature>
<dbReference type="CDD" id="cd00317">
    <property type="entry name" value="cyclophilin"/>
    <property type="match status" value="1"/>
</dbReference>
<evidence type="ECO:0000256" key="1">
    <source>
        <dbReference type="ARBA" id="ARBA00002388"/>
    </source>
</evidence>
<comment type="similarity">
    <text evidence="2">Belongs to the cyclophilin-type PPIase family.</text>
</comment>
<dbReference type="Gene3D" id="2.40.100.10">
    <property type="entry name" value="Cyclophilin-like"/>
    <property type="match status" value="1"/>
</dbReference>
<dbReference type="AlphaFoldDB" id="A0A438AXK2"/>
<keyword evidence="2 5" id="KW-0413">Isomerase</keyword>
<proteinExistence type="inferred from homology"/>
<dbReference type="RefSeq" id="WP_127947048.1">
    <property type="nucleotide sequence ID" value="NZ_RKLN01000003.1"/>
</dbReference>
<name>A0A438AXK2_9NOCA</name>
<dbReference type="EMBL" id="RKLN01000003">
    <property type="protein sequence ID" value="RVW03454.1"/>
    <property type="molecule type" value="Genomic_DNA"/>
</dbReference>
<evidence type="ECO:0000256" key="3">
    <source>
        <dbReference type="SAM" id="MobiDB-lite"/>
    </source>
</evidence>
<evidence type="ECO:0000313" key="5">
    <source>
        <dbReference type="EMBL" id="RVW03454.1"/>
    </source>
</evidence>